<reference evidence="2" key="4">
    <citation type="submission" date="2019-03" db="UniProtKB">
        <authorList>
            <consortium name="EnsemblPlants"/>
        </authorList>
    </citation>
    <scope>IDENTIFICATION</scope>
</reference>
<feature type="compositionally biased region" description="Polar residues" evidence="1">
    <location>
        <begin position="21"/>
        <end position="31"/>
    </location>
</feature>
<dbReference type="EnsemblPlants" id="AET5Gv21017300.31">
    <property type="protein sequence ID" value="AET5Gv21017300.31"/>
    <property type="gene ID" value="AET5Gv21017300"/>
</dbReference>
<reference evidence="2" key="3">
    <citation type="journal article" date="2017" name="Nature">
        <title>Genome sequence of the progenitor of the wheat D genome Aegilops tauschii.</title>
        <authorList>
            <person name="Luo M.C."/>
            <person name="Gu Y.Q."/>
            <person name="Puiu D."/>
            <person name="Wang H."/>
            <person name="Twardziok S.O."/>
            <person name="Deal K.R."/>
            <person name="Huo N."/>
            <person name="Zhu T."/>
            <person name="Wang L."/>
            <person name="Wang Y."/>
            <person name="McGuire P.E."/>
            <person name="Liu S."/>
            <person name="Long H."/>
            <person name="Ramasamy R.K."/>
            <person name="Rodriguez J.C."/>
            <person name="Van S.L."/>
            <person name="Yuan L."/>
            <person name="Wang Z."/>
            <person name="Xia Z."/>
            <person name="Xiao L."/>
            <person name="Anderson O.D."/>
            <person name="Ouyang S."/>
            <person name="Liang Y."/>
            <person name="Zimin A.V."/>
            <person name="Pertea G."/>
            <person name="Qi P."/>
            <person name="Bennetzen J.L."/>
            <person name="Dai X."/>
            <person name="Dawson M.W."/>
            <person name="Muller H.G."/>
            <person name="Kugler K."/>
            <person name="Rivarola-Duarte L."/>
            <person name="Spannagl M."/>
            <person name="Mayer K.F.X."/>
            <person name="Lu F.H."/>
            <person name="Bevan M.W."/>
            <person name="Leroy P."/>
            <person name="Li P."/>
            <person name="You F.M."/>
            <person name="Sun Q."/>
            <person name="Liu Z."/>
            <person name="Lyons E."/>
            <person name="Wicker T."/>
            <person name="Salzberg S.L."/>
            <person name="Devos K.M."/>
            <person name="Dvorak J."/>
        </authorList>
    </citation>
    <scope>NUCLEOTIDE SEQUENCE [LARGE SCALE GENOMIC DNA]</scope>
    <source>
        <strain evidence="2">cv. AL8/78</strain>
    </source>
</reference>
<feature type="region of interest" description="Disordered" evidence="1">
    <location>
        <begin position="19"/>
        <end position="117"/>
    </location>
</feature>
<protein>
    <submittedName>
        <fullName evidence="2">Uncharacterized protein</fullName>
    </submittedName>
</protein>
<organism evidence="2 3">
    <name type="scientific">Aegilops tauschii subsp. strangulata</name>
    <name type="common">Goatgrass</name>
    <dbReference type="NCBI Taxonomy" id="200361"/>
    <lineage>
        <taxon>Eukaryota</taxon>
        <taxon>Viridiplantae</taxon>
        <taxon>Streptophyta</taxon>
        <taxon>Embryophyta</taxon>
        <taxon>Tracheophyta</taxon>
        <taxon>Spermatophyta</taxon>
        <taxon>Magnoliopsida</taxon>
        <taxon>Liliopsida</taxon>
        <taxon>Poales</taxon>
        <taxon>Poaceae</taxon>
        <taxon>BOP clade</taxon>
        <taxon>Pooideae</taxon>
        <taxon>Triticodae</taxon>
        <taxon>Triticeae</taxon>
        <taxon>Triticinae</taxon>
        <taxon>Aegilops</taxon>
    </lineage>
</organism>
<dbReference type="Gramene" id="AET5Gv21017300.31">
    <property type="protein sequence ID" value="AET5Gv21017300.31"/>
    <property type="gene ID" value="AET5Gv21017300"/>
</dbReference>
<evidence type="ECO:0000313" key="2">
    <source>
        <dbReference type="EnsemblPlants" id="AET5Gv21017300.31"/>
    </source>
</evidence>
<evidence type="ECO:0000256" key="1">
    <source>
        <dbReference type="SAM" id="MobiDB-lite"/>
    </source>
</evidence>
<reference evidence="3" key="1">
    <citation type="journal article" date="2014" name="Science">
        <title>Ancient hybridizations among the ancestral genomes of bread wheat.</title>
        <authorList>
            <consortium name="International Wheat Genome Sequencing Consortium,"/>
            <person name="Marcussen T."/>
            <person name="Sandve S.R."/>
            <person name="Heier L."/>
            <person name="Spannagl M."/>
            <person name="Pfeifer M."/>
            <person name="Jakobsen K.S."/>
            <person name="Wulff B.B."/>
            <person name="Steuernagel B."/>
            <person name="Mayer K.F."/>
            <person name="Olsen O.A."/>
        </authorList>
    </citation>
    <scope>NUCLEOTIDE SEQUENCE [LARGE SCALE GENOMIC DNA]</scope>
    <source>
        <strain evidence="3">cv. AL8/78</strain>
    </source>
</reference>
<proteinExistence type="predicted"/>
<evidence type="ECO:0000313" key="3">
    <source>
        <dbReference type="Proteomes" id="UP000015105"/>
    </source>
</evidence>
<keyword evidence="3" id="KW-1185">Reference proteome</keyword>
<dbReference type="Proteomes" id="UP000015105">
    <property type="component" value="Chromosome 5D"/>
</dbReference>
<sequence>FSSHHFRPVFFAGFFRPLLTPRTQPKNTPQKTAPIDPSRTQSRRSAPPRCRSGQTRPSWITSARRGSGSSGRRRRRGSTATHSSGPSRDGLGYGRCRVRPSSPGSASPTASHPQPTSASSYLLGAVVLDRLMTRGMLLAQLQKAIQSAAKCSPLLMIDC</sequence>
<name>A0A453M2B4_AEGTS</name>
<reference evidence="2" key="5">
    <citation type="journal article" date="2021" name="G3 (Bethesda)">
        <title>Aegilops tauschii genome assembly Aet v5.0 features greater sequence contiguity and improved annotation.</title>
        <authorList>
            <person name="Wang L."/>
            <person name="Zhu T."/>
            <person name="Rodriguez J.C."/>
            <person name="Deal K.R."/>
            <person name="Dubcovsky J."/>
            <person name="McGuire P.E."/>
            <person name="Lux T."/>
            <person name="Spannagl M."/>
            <person name="Mayer K.F.X."/>
            <person name="Baldrich P."/>
            <person name="Meyers B.C."/>
            <person name="Huo N."/>
            <person name="Gu Y.Q."/>
            <person name="Zhou H."/>
            <person name="Devos K.M."/>
            <person name="Bennetzen J.L."/>
            <person name="Unver T."/>
            <person name="Budak H."/>
            <person name="Gulick P.J."/>
            <person name="Galiba G."/>
            <person name="Kalapos B."/>
            <person name="Nelson D.R."/>
            <person name="Li P."/>
            <person name="You F.M."/>
            <person name="Luo M.C."/>
            <person name="Dvorak J."/>
        </authorList>
    </citation>
    <scope>NUCLEOTIDE SEQUENCE [LARGE SCALE GENOMIC DNA]</scope>
    <source>
        <strain evidence="2">cv. AL8/78</strain>
    </source>
</reference>
<reference evidence="3" key="2">
    <citation type="journal article" date="2017" name="Nat. Plants">
        <title>The Aegilops tauschii genome reveals multiple impacts of transposons.</title>
        <authorList>
            <person name="Zhao G."/>
            <person name="Zou C."/>
            <person name="Li K."/>
            <person name="Wang K."/>
            <person name="Li T."/>
            <person name="Gao L."/>
            <person name="Zhang X."/>
            <person name="Wang H."/>
            <person name="Yang Z."/>
            <person name="Liu X."/>
            <person name="Jiang W."/>
            <person name="Mao L."/>
            <person name="Kong X."/>
            <person name="Jiao Y."/>
            <person name="Jia J."/>
        </authorList>
    </citation>
    <scope>NUCLEOTIDE SEQUENCE [LARGE SCALE GENOMIC DNA]</scope>
    <source>
        <strain evidence="3">cv. AL8/78</strain>
    </source>
</reference>
<accession>A0A453M2B4</accession>
<feature type="compositionally biased region" description="Low complexity" evidence="1">
    <location>
        <begin position="100"/>
        <end position="113"/>
    </location>
</feature>
<dbReference type="AlphaFoldDB" id="A0A453M2B4"/>